<dbReference type="InterPro" id="IPR033425">
    <property type="entry name" value="MASE3"/>
</dbReference>
<gene>
    <name evidence="3" type="ORF">NEF87_003132</name>
</gene>
<keyword evidence="4" id="KW-1185">Reference proteome</keyword>
<keyword evidence="1" id="KW-1133">Transmembrane helix</keyword>
<feature type="transmembrane region" description="Helical" evidence="1">
    <location>
        <begin position="100"/>
        <end position="118"/>
    </location>
</feature>
<reference evidence="3" key="1">
    <citation type="submission" date="2022-09" db="EMBL/GenBank/DDBJ databases">
        <title>Actin cytoskeleton and complex cell architecture in an #Asgard archaeon.</title>
        <authorList>
            <person name="Ponce Toledo R.I."/>
            <person name="Schleper C."/>
            <person name="Rodrigues Oliveira T."/>
            <person name="Wollweber F."/>
            <person name="Xu J."/>
            <person name="Rittmann S."/>
            <person name="Klingl A."/>
            <person name="Pilhofer M."/>
        </authorList>
    </citation>
    <scope>NUCLEOTIDE SEQUENCE</scope>
    <source>
        <strain evidence="3">B-35</strain>
    </source>
</reference>
<evidence type="ECO:0000313" key="4">
    <source>
        <dbReference type="Proteomes" id="UP001208689"/>
    </source>
</evidence>
<feature type="transmembrane region" description="Helical" evidence="1">
    <location>
        <begin position="165"/>
        <end position="182"/>
    </location>
</feature>
<proteinExistence type="predicted"/>
<evidence type="ECO:0000259" key="2">
    <source>
        <dbReference type="Pfam" id="PF17159"/>
    </source>
</evidence>
<keyword evidence="1" id="KW-0472">Membrane</keyword>
<sequence>MERRKVIKYGSFLFLTIVGFYLLSVYSFLVFHSLIEIFSIATGFSIFMFYWLSRNRIENPFYLFLGIGSFFIGMIDLLHVLSYKGMNIFEGFDANLPTQLWIASRYLQLISIILALTIRKNKNHEITVFLLYTVVSLLVSLAIFVFKIFPVCFIEGEGLTPFKKISEYVISLGLIGSIFLLRSRKEEFPQEIRWNLYLFFILTALSELSFTFYISVFGISNVIGHLFKFLANIILLQSILIIGLKNPYNIIFRELKQREKELEEKLKHIKTLSGLLPICSNCHKMRDDKGYWHRVDEYLHTHTDAELTHGICPECVKKLYGDLNF</sequence>
<name>A0ABY6HTJ3_9ARCH</name>
<organism evidence="3 4">
    <name type="scientific">Candidatus Lokiarchaeum ossiferum</name>
    <dbReference type="NCBI Taxonomy" id="2951803"/>
    <lineage>
        <taxon>Archaea</taxon>
        <taxon>Promethearchaeati</taxon>
        <taxon>Promethearchaeota</taxon>
        <taxon>Promethearchaeia</taxon>
        <taxon>Promethearchaeales</taxon>
        <taxon>Promethearchaeaceae</taxon>
        <taxon>Candidatus Lokiarchaeum</taxon>
    </lineage>
</organism>
<feature type="domain" description="Membrane-associated sensor" evidence="2">
    <location>
        <begin position="24"/>
        <end position="247"/>
    </location>
</feature>
<evidence type="ECO:0000313" key="3">
    <source>
        <dbReference type="EMBL" id="UYP46847.1"/>
    </source>
</evidence>
<feature type="transmembrane region" description="Helical" evidence="1">
    <location>
        <begin position="194"/>
        <end position="216"/>
    </location>
</feature>
<protein>
    <recommendedName>
        <fullName evidence="2">Membrane-associated sensor domain-containing protein</fullName>
    </recommendedName>
</protein>
<keyword evidence="1" id="KW-0812">Transmembrane</keyword>
<feature type="transmembrane region" description="Helical" evidence="1">
    <location>
        <begin position="60"/>
        <end position="80"/>
    </location>
</feature>
<dbReference type="EMBL" id="CP104013">
    <property type="protein sequence ID" value="UYP46847.1"/>
    <property type="molecule type" value="Genomic_DNA"/>
</dbReference>
<feature type="transmembrane region" description="Helical" evidence="1">
    <location>
        <begin position="130"/>
        <end position="153"/>
    </location>
</feature>
<dbReference type="Pfam" id="PF17159">
    <property type="entry name" value="MASE3"/>
    <property type="match status" value="1"/>
</dbReference>
<feature type="transmembrane region" description="Helical" evidence="1">
    <location>
        <begin position="222"/>
        <end position="244"/>
    </location>
</feature>
<feature type="transmembrane region" description="Helical" evidence="1">
    <location>
        <begin position="12"/>
        <end position="31"/>
    </location>
</feature>
<dbReference type="Proteomes" id="UP001208689">
    <property type="component" value="Chromosome"/>
</dbReference>
<accession>A0ABY6HTJ3</accession>
<evidence type="ECO:0000256" key="1">
    <source>
        <dbReference type="SAM" id="Phobius"/>
    </source>
</evidence>
<feature type="transmembrane region" description="Helical" evidence="1">
    <location>
        <begin position="37"/>
        <end position="53"/>
    </location>
</feature>